<reference evidence="1" key="1">
    <citation type="submission" date="2013-10" db="EMBL/GenBank/DDBJ databases">
        <title>Genomic analysis of the causative agents of coccidiosis in chickens.</title>
        <authorList>
            <person name="Reid A.J."/>
            <person name="Blake D."/>
            <person name="Billington K."/>
            <person name="Browne H."/>
            <person name="Dunn M."/>
            <person name="Hung S."/>
            <person name="Kawahara F."/>
            <person name="Miranda-Saavedra D."/>
            <person name="Mourier T."/>
            <person name="Nagra H."/>
            <person name="Otto T.D."/>
            <person name="Rawlings N."/>
            <person name="Sanchez A."/>
            <person name="Sanders M."/>
            <person name="Subramaniam C."/>
            <person name="Tay Y."/>
            <person name="Dear P."/>
            <person name="Doerig C."/>
            <person name="Gruber A."/>
            <person name="Parkinson J."/>
            <person name="Shirley M."/>
            <person name="Wan K.L."/>
            <person name="Berriman M."/>
            <person name="Tomley F."/>
            <person name="Pain A."/>
        </authorList>
    </citation>
    <scope>NUCLEOTIDE SEQUENCE [LARGE SCALE GENOMIC DNA]</scope>
    <source>
        <strain evidence="1">Houghton</strain>
    </source>
</reference>
<dbReference type="OrthoDB" id="10645013at2759"/>
<proteinExistence type="predicted"/>
<name>U6GWQ9_9EIME</name>
<dbReference type="EMBL" id="HG692842">
    <property type="protein sequence ID" value="CDI84615.1"/>
    <property type="molecule type" value="Genomic_DNA"/>
</dbReference>
<organism evidence="1 2">
    <name type="scientific">Eimeria praecox</name>
    <dbReference type="NCBI Taxonomy" id="51316"/>
    <lineage>
        <taxon>Eukaryota</taxon>
        <taxon>Sar</taxon>
        <taxon>Alveolata</taxon>
        <taxon>Apicomplexa</taxon>
        <taxon>Conoidasida</taxon>
        <taxon>Coccidia</taxon>
        <taxon>Eucoccidiorida</taxon>
        <taxon>Eimeriorina</taxon>
        <taxon>Eimeriidae</taxon>
        <taxon>Eimeria</taxon>
    </lineage>
</organism>
<protein>
    <submittedName>
        <fullName evidence="1">Uncharacterized protein</fullName>
    </submittedName>
</protein>
<dbReference type="VEuPathDB" id="ToxoDB:EPH_0012660"/>
<evidence type="ECO:0000313" key="1">
    <source>
        <dbReference type="EMBL" id="CDI84615.1"/>
    </source>
</evidence>
<gene>
    <name evidence="1" type="ORF">EPH_0012660</name>
</gene>
<sequence>MMEGLIGASGGRDEATHAAATEDNLIGLRDASTHTDISPASYAESAASWDTYTAMHATSLDTEDLEPTEDADVWFLSENAAEVPHTNNEGEAPLYNIEGGPQEKVIVGAPHKKIVSRWPFRLGFSFCAFLTLLVGIMTLRKPPPSPSAVEETAAAAAAAAAAESAAAGAAAATRAREGIGRAGRDYLSRQQDRRGFAMSLGPYLDLDTALDVTSALDELERILREEKDL</sequence>
<dbReference type="AlphaFoldDB" id="U6GWQ9"/>
<dbReference type="Proteomes" id="UP000018201">
    <property type="component" value="Unassembled WGS sequence"/>
</dbReference>
<accession>U6GWQ9</accession>
<keyword evidence="2" id="KW-1185">Reference proteome</keyword>
<evidence type="ECO:0000313" key="2">
    <source>
        <dbReference type="Proteomes" id="UP000018201"/>
    </source>
</evidence>
<reference evidence="1" key="2">
    <citation type="submission" date="2013-10" db="EMBL/GenBank/DDBJ databases">
        <authorList>
            <person name="Aslett M."/>
        </authorList>
    </citation>
    <scope>NUCLEOTIDE SEQUENCE [LARGE SCALE GENOMIC DNA]</scope>
    <source>
        <strain evidence="1">Houghton</strain>
    </source>
</reference>